<dbReference type="EMBL" id="HG793155">
    <property type="protein sequence ID" value="CRL27435.1"/>
    <property type="molecule type" value="Genomic_DNA"/>
</dbReference>
<dbReference type="PANTHER" id="PTHR35895:SF2">
    <property type="match status" value="1"/>
</dbReference>
<dbReference type="InterPro" id="IPR046368">
    <property type="entry name" value="Tag1"/>
</dbReference>
<dbReference type="GO" id="GO:0000329">
    <property type="term" value="C:fungal-type vacuole membrane"/>
    <property type="evidence" value="ECO:0007669"/>
    <property type="project" value="InterPro"/>
</dbReference>
<gene>
    <name evidence="3" type="ORF">PCAMFM013_S022g000115</name>
</gene>
<dbReference type="AlphaFoldDB" id="A0A0G4PLY9"/>
<keyword evidence="4" id="KW-1185">Reference proteome</keyword>
<evidence type="ECO:0000256" key="1">
    <source>
        <dbReference type="SAM" id="MobiDB-lite"/>
    </source>
</evidence>
<feature type="transmembrane region" description="Helical" evidence="2">
    <location>
        <begin position="49"/>
        <end position="77"/>
    </location>
</feature>
<keyword evidence="2" id="KW-0472">Membrane</keyword>
<evidence type="ECO:0000313" key="4">
    <source>
        <dbReference type="Proteomes" id="UP000053732"/>
    </source>
</evidence>
<protein>
    <submittedName>
        <fullName evidence="3">Uncharacterized protein</fullName>
    </submittedName>
</protein>
<name>A0A0G4PLY9_PENC3</name>
<dbReference type="Proteomes" id="UP000053732">
    <property type="component" value="Unassembled WGS sequence"/>
</dbReference>
<organism evidence="3 4">
    <name type="scientific">Penicillium camemberti (strain FM 013)</name>
    <dbReference type="NCBI Taxonomy" id="1429867"/>
    <lineage>
        <taxon>Eukaryota</taxon>
        <taxon>Fungi</taxon>
        <taxon>Dikarya</taxon>
        <taxon>Ascomycota</taxon>
        <taxon>Pezizomycotina</taxon>
        <taxon>Eurotiomycetes</taxon>
        <taxon>Eurotiomycetidae</taxon>
        <taxon>Eurotiales</taxon>
        <taxon>Aspergillaceae</taxon>
        <taxon>Penicillium</taxon>
    </lineage>
</organism>
<evidence type="ECO:0000256" key="2">
    <source>
        <dbReference type="SAM" id="Phobius"/>
    </source>
</evidence>
<proteinExistence type="predicted"/>
<feature type="region of interest" description="Disordered" evidence="1">
    <location>
        <begin position="383"/>
        <end position="405"/>
    </location>
</feature>
<keyword evidence="2" id="KW-0812">Transmembrane</keyword>
<dbReference type="PANTHER" id="PTHR35895">
    <property type="entry name" value="CHROMOSOME 16, WHOLE GENOME SHOTGUN SEQUENCE"/>
    <property type="match status" value="1"/>
</dbReference>
<dbReference type="InterPro" id="IPR022185">
    <property type="entry name" value="DUF3712"/>
</dbReference>
<keyword evidence="2" id="KW-1133">Transmembrane helix</keyword>
<dbReference type="Pfam" id="PF12505">
    <property type="entry name" value="DUF3712"/>
    <property type="match status" value="1"/>
</dbReference>
<dbReference type="STRING" id="1429867.A0A0G4PLY9"/>
<sequence>MVLGIGKYIIGGNRGLLKPDSDESRGPEKVGSVSSTSKKNKFRRHCRRFWCIYLIANVIFLAIFLPVFFLVALPAIAQLVVNKSDLRIVNAEVMHPTADTVRMTLEAKVNLKLAMGVRLDPVVFYTFVRSTGHKNAYAGIKIPGQTIKGNYSLGVTDQLTQILNMTSWETIVSQAVFQKETALSLYGVTTGYLGVLKNHIVLDKDVAIPSEYFTRVVFHPWTVLLIFEIALNKFADFSIANSTFLLPSENDGSNLVANITLPNPSALSFEVGTITLDLKSGNTDLIIGKATVKDVTLRPGNNTFPLRGVIDIGTMIGNLTEVLSSQGPAIRRGALSLTAVTKSIVSNGTLIPYYTKVLSSLPLVANVSIGEVLSNSLAHLGSSETLSDSDDKRRRGPVQLDGPVGYGDAYTQVASLKHNRHVQKIFENENPEQRDAIIDSLAQYYAAL</sequence>
<reference evidence="3 4" key="1">
    <citation type="journal article" date="2014" name="Nat. Commun.">
        <title>Multiple recent horizontal transfers of a large genomic region in cheese making fungi.</title>
        <authorList>
            <person name="Cheeseman K."/>
            <person name="Ropars J."/>
            <person name="Renault P."/>
            <person name="Dupont J."/>
            <person name="Gouzy J."/>
            <person name="Branca A."/>
            <person name="Abraham A.L."/>
            <person name="Ceppi M."/>
            <person name="Conseiller E."/>
            <person name="Debuchy R."/>
            <person name="Malagnac F."/>
            <person name="Goarin A."/>
            <person name="Silar P."/>
            <person name="Lacoste S."/>
            <person name="Sallet E."/>
            <person name="Bensimon A."/>
            <person name="Giraud T."/>
            <person name="Brygoo Y."/>
        </authorList>
    </citation>
    <scope>NUCLEOTIDE SEQUENCE [LARGE SCALE GENOMIC DNA]</scope>
    <source>
        <strain evidence="4">FM 013</strain>
    </source>
</reference>
<accession>A0A0G4PLY9</accession>
<evidence type="ECO:0000313" key="3">
    <source>
        <dbReference type="EMBL" id="CRL27435.1"/>
    </source>
</evidence>